<sequence>MLVRWRVFCAVPPRPSCTLYVKATVWAAYLPADGAARHVQSAPRHQGVASASPSTSGRSVLRNTRITIETVPGIGTGTDEGFPPLVRGPGREKLSAAAKCLAPAGDVTVRETVSLVCPHITRAFRTVHGMWTRLVFHKGAQAMA</sequence>
<gene>
    <name evidence="1" type="ORF">PsYK624_050660</name>
</gene>
<organism evidence="1 2">
    <name type="scientific">Phanerochaete sordida</name>
    <dbReference type="NCBI Taxonomy" id="48140"/>
    <lineage>
        <taxon>Eukaryota</taxon>
        <taxon>Fungi</taxon>
        <taxon>Dikarya</taxon>
        <taxon>Basidiomycota</taxon>
        <taxon>Agaricomycotina</taxon>
        <taxon>Agaricomycetes</taxon>
        <taxon>Polyporales</taxon>
        <taxon>Phanerochaetaceae</taxon>
        <taxon>Phanerochaete</taxon>
    </lineage>
</organism>
<proteinExistence type="predicted"/>
<dbReference type="Proteomes" id="UP000703269">
    <property type="component" value="Unassembled WGS sequence"/>
</dbReference>
<dbReference type="AlphaFoldDB" id="A0A9P3LCA7"/>
<reference evidence="1 2" key="1">
    <citation type="submission" date="2021-08" db="EMBL/GenBank/DDBJ databases">
        <title>Draft Genome Sequence of Phanerochaete sordida strain YK-624.</title>
        <authorList>
            <person name="Mori T."/>
            <person name="Dohra H."/>
            <person name="Suzuki T."/>
            <person name="Kawagishi H."/>
            <person name="Hirai H."/>
        </authorList>
    </citation>
    <scope>NUCLEOTIDE SEQUENCE [LARGE SCALE GENOMIC DNA]</scope>
    <source>
        <strain evidence="1 2">YK-624</strain>
    </source>
</reference>
<accession>A0A9P3LCA7</accession>
<evidence type="ECO:0000313" key="1">
    <source>
        <dbReference type="EMBL" id="GJE88978.1"/>
    </source>
</evidence>
<name>A0A9P3LCA7_9APHY</name>
<evidence type="ECO:0000313" key="2">
    <source>
        <dbReference type="Proteomes" id="UP000703269"/>
    </source>
</evidence>
<protein>
    <submittedName>
        <fullName evidence="1">Uncharacterized protein</fullName>
    </submittedName>
</protein>
<dbReference type="EMBL" id="BPQB01000011">
    <property type="protein sequence ID" value="GJE88978.1"/>
    <property type="molecule type" value="Genomic_DNA"/>
</dbReference>
<comment type="caution">
    <text evidence="1">The sequence shown here is derived from an EMBL/GenBank/DDBJ whole genome shotgun (WGS) entry which is preliminary data.</text>
</comment>
<keyword evidence="2" id="KW-1185">Reference proteome</keyword>